<dbReference type="Gene3D" id="3.30.160.150">
    <property type="entry name" value="Lipoprotein like domain"/>
    <property type="match status" value="1"/>
</dbReference>
<dbReference type="InterPro" id="IPR007485">
    <property type="entry name" value="LPS_assembly_LptE"/>
</dbReference>
<organism evidence="1 2">
    <name type="scientific">Pontivivens marinum</name>
    <dbReference type="NCBI Taxonomy" id="1690039"/>
    <lineage>
        <taxon>Bacteria</taxon>
        <taxon>Pseudomonadati</taxon>
        <taxon>Pseudomonadota</taxon>
        <taxon>Alphaproteobacteria</taxon>
        <taxon>Rhodobacterales</taxon>
        <taxon>Paracoccaceae</taxon>
        <taxon>Pontivivens</taxon>
    </lineage>
</organism>
<evidence type="ECO:0000313" key="1">
    <source>
        <dbReference type="EMBL" id="SOH92937.1"/>
    </source>
</evidence>
<reference evidence="2" key="1">
    <citation type="submission" date="2017-09" db="EMBL/GenBank/DDBJ databases">
        <authorList>
            <person name="Varghese N."/>
            <person name="Submissions S."/>
        </authorList>
    </citation>
    <scope>NUCLEOTIDE SEQUENCE [LARGE SCALE GENOMIC DNA]</scope>
    <source>
        <strain evidence="2">C7</strain>
    </source>
</reference>
<accession>A0A2C9CP06</accession>
<gene>
    <name evidence="1" type="ORF">SAMN06273572_101788</name>
</gene>
<dbReference type="GO" id="GO:0019867">
    <property type="term" value="C:outer membrane"/>
    <property type="evidence" value="ECO:0007669"/>
    <property type="project" value="InterPro"/>
</dbReference>
<name>A0A2C9CP06_9RHOB</name>
<sequence length="172" mass="18401">MSLSRRHLLATLALAPLAGCGFEPLYGSDGAASQLRGQVRVTSLGTRDGYFLRERLLQRFGAPEPDAPLTLSVTLVTESEALSITQTNDITRYNLSGTAAITLREAGVDEPVLRDELSGDASYNAPSPVVSALNASTIAAREAEQDAERRLAEYLAEQIADRVLIAAELLSQ</sequence>
<dbReference type="AlphaFoldDB" id="A0A2C9CP06"/>
<keyword evidence="2" id="KW-1185">Reference proteome</keyword>
<dbReference type="RefSeq" id="WP_097928485.1">
    <property type="nucleotide sequence ID" value="NZ_OCTN01000001.1"/>
</dbReference>
<proteinExistence type="predicted"/>
<dbReference type="OrthoDB" id="7629596at2"/>
<dbReference type="Pfam" id="PF04390">
    <property type="entry name" value="LptE"/>
    <property type="match status" value="1"/>
</dbReference>
<evidence type="ECO:0000313" key="2">
    <source>
        <dbReference type="Proteomes" id="UP000220034"/>
    </source>
</evidence>
<keyword evidence="1" id="KW-0449">Lipoprotein</keyword>
<dbReference type="GO" id="GO:0043165">
    <property type="term" value="P:Gram-negative-bacterium-type cell outer membrane assembly"/>
    <property type="evidence" value="ECO:0007669"/>
    <property type="project" value="InterPro"/>
</dbReference>
<protein>
    <submittedName>
        <fullName evidence="1">LPS-assembly lipoprotein</fullName>
    </submittedName>
</protein>
<dbReference type="EMBL" id="OCTN01000001">
    <property type="protein sequence ID" value="SOH92937.1"/>
    <property type="molecule type" value="Genomic_DNA"/>
</dbReference>
<dbReference type="Proteomes" id="UP000220034">
    <property type="component" value="Unassembled WGS sequence"/>
</dbReference>